<sequence>MHRYGGRERGSDSLPQAHRIVMSNSDPTSSQRFLLGGSYHNLTLGLPSTERTSSPSYGSHGRLDLFVGDEEILRQSSVTDAVARELQMLRISSGIGDDASTSSGPPHGPYHRPTLESAADASSIYSPIYQSTVLNHHTVNASGSFHDLSGEINGTIGSNRNSLWHNWDSYPPRSESTVLDHHASIWSNGHIGRSASPPVPIYSSLRSLQGRIVEMACHGKSSKTLQDLIKQGLDEEEIEILFNEMIHHIAVLTTHRSANQIVQLLVEVCSEEQWHIIMSMLTKTGVAQIVGICCNQQGYCSMGLLCLFLRHNDLYFFILFCGFYDRTRVIQKLLDNANTPLQRSAILLAIAPHVAEMAKSAYGYHVILRCLEKFPDAINEFLCMEVAKNCWTIATDKEGCRAIQKYIDFARGNQRQLLVDAITAVALYLSLNYFGNYVVQHVLKLKIPGVSACIISKFSGRFSYLSCNKHASNVVECCLRESVGDEFLIVIDELLRDPNSIEVFMDEFGNYVFTSAVEVSKERGVYSIFNIFQTIIQENARLINDHFYGKKALARLGRKKLLLPRTAAALRRC</sequence>
<feature type="domain" description="PUM-HD" evidence="8">
    <location>
        <begin position="174"/>
        <end position="560"/>
    </location>
</feature>
<feature type="repeat" description="Pumilio" evidence="6">
    <location>
        <begin position="244"/>
        <end position="279"/>
    </location>
</feature>
<keyword evidence="4" id="KW-0810">Translation regulation</keyword>
<accession>A0AAN7MXW4</accession>
<dbReference type="Proteomes" id="UP001346149">
    <property type="component" value="Unassembled WGS sequence"/>
</dbReference>
<evidence type="ECO:0000256" key="5">
    <source>
        <dbReference type="ARBA" id="ARBA00022884"/>
    </source>
</evidence>
<evidence type="ECO:0000313" key="10">
    <source>
        <dbReference type="Proteomes" id="UP001346149"/>
    </source>
</evidence>
<dbReference type="EMBL" id="JAXQNO010000002">
    <property type="protein sequence ID" value="KAK4802131.1"/>
    <property type="molecule type" value="Genomic_DNA"/>
</dbReference>
<organism evidence="9 10">
    <name type="scientific">Trapa natans</name>
    <name type="common">Water chestnut</name>
    <dbReference type="NCBI Taxonomy" id="22666"/>
    <lineage>
        <taxon>Eukaryota</taxon>
        <taxon>Viridiplantae</taxon>
        <taxon>Streptophyta</taxon>
        <taxon>Embryophyta</taxon>
        <taxon>Tracheophyta</taxon>
        <taxon>Spermatophyta</taxon>
        <taxon>Magnoliopsida</taxon>
        <taxon>eudicotyledons</taxon>
        <taxon>Gunneridae</taxon>
        <taxon>Pentapetalae</taxon>
        <taxon>rosids</taxon>
        <taxon>malvids</taxon>
        <taxon>Myrtales</taxon>
        <taxon>Lythraceae</taxon>
        <taxon>Trapa</taxon>
    </lineage>
</organism>
<evidence type="ECO:0000256" key="2">
    <source>
        <dbReference type="ARBA" id="ARBA00022490"/>
    </source>
</evidence>
<keyword evidence="10" id="KW-1185">Reference proteome</keyword>
<dbReference type="InterPro" id="IPR016024">
    <property type="entry name" value="ARM-type_fold"/>
</dbReference>
<dbReference type="SMART" id="SM00025">
    <property type="entry name" value="Pumilio"/>
    <property type="match status" value="7"/>
</dbReference>
<protein>
    <recommendedName>
        <fullName evidence="8">PUM-HD domain-containing protein</fullName>
    </recommendedName>
</protein>
<dbReference type="PANTHER" id="PTHR12537">
    <property type="entry name" value="RNA BINDING PROTEIN PUMILIO-RELATED"/>
    <property type="match status" value="1"/>
</dbReference>
<evidence type="ECO:0000256" key="4">
    <source>
        <dbReference type="ARBA" id="ARBA00022845"/>
    </source>
</evidence>
<evidence type="ECO:0000259" key="8">
    <source>
        <dbReference type="PROSITE" id="PS50303"/>
    </source>
</evidence>
<dbReference type="PANTHER" id="PTHR12537:SF63">
    <property type="entry name" value="PUMILIO HOMOLOG 15"/>
    <property type="match status" value="1"/>
</dbReference>
<dbReference type="PROSITE" id="PS50303">
    <property type="entry name" value="PUM_HD"/>
    <property type="match status" value="1"/>
</dbReference>
<proteinExistence type="predicted"/>
<dbReference type="PROSITE" id="PS50302">
    <property type="entry name" value="PUM"/>
    <property type="match status" value="3"/>
</dbReference>
<dbReference type="Pfam" id="PF00806">
    <property type="entry name" value="PUF"/>
    <property type="match status" value="7"/>
</dbReference>
<keyword evidence="5" id="KW-0694">RNA-binding</keyword>
<dbReference type="GO" id="GO:0003729">
    <property type="term" value="F:mRNA binding"/>
    <property type="evidence" value="ECO:0007669"/>
    <property type="project" value="TreeGrafter"/>
</dbReference>
<comment type="caution">
    <text evidence="9">The sequence shown here is derived from an EMBL/GenBank/DDBJ whole genome shotgun (WGS) entry which is preliminary data.</text>
</comment>
<dbReference type="InterPro" id="IPR001313">
    <property type="entry name" value="Pumilio_RNA-bd_rpt"/>
</dbReference>
<evidence type="ECO:0000256" key="1">
    <source>
        <dbReference type="ARBA" id="ARBA00004496"/>
    </source>
</evidence>
<evidence type="ECO:0000256" key="3">
    <source>
        <dbReference type="ARBA" id="ARBA00022737"/>
    </source>
</evidence>
<dbReference type="GO" id="GO:0006417">
    <property type="term" value="P:regulation of translation"/>
    <property type="evidence" value="ECO:0007669"/>
    <property type="project" value="UniProtKB-KW"/>
</dbReference>
<feature type="region of interest" description="Disordered" evidence="7">
    <location>
        <begin position="94"/>
        <end position="114"/>
    </location>
</feature>
<dbReference type="Gene3D" id="1.25.10.10">
    <property type="entry name" value="Leucine-rich Repeat Variant"/>
    <property type="match status" value="1"/>
</dbReference>
<evidence type="ECO:0000256" key="7">
    <source>
        <dbReference type="SAM" id="MobiDB-lite"/>
    </source>
</evidence>
<dbReference type="GO" id="GO:0005737">
    <property type="term" value="C:cytoplasm"/>
    <property type="evidence" value="ECO:0007669"/>
    <property type="project" value="UniProtKB-SubCell"/>
</dbReference>
<dbReference type="SUPFAM" id="SSF48371">
    <property type="entry name" value="ARM repeat"/>
    <property type="match status" value="1"/>
</dbReference>
<dbReference type="InterPro" id="IPR033133">
    <property type="entry name" value="PUM-HD"/>
</dbReference>
<evidence type="ECO:0000256" key="6">
    <source>
        <dbReference type="PROSITE-ProRule" id="PRU00317"/>
    </source>
</evidence>
<evidence type="ECO:0000313" key="9">
    <source>
        <dbReference type="EMBL" id="KAK4802131.1"/>
    </source>
</evidence>
<name>A0AAN7MXW4_TRANT</name>
<keyword evidence="3" id="KW-0677">Repeat</keyword>
<comment type="subcellular location">
    <subcellularLocation>
        <location evidence="1">Cytoplasm</location>
    </subcellularLocation>
</comment>
<keyword evidence="2" id="KW-0963">Cytoplasm</keyword>
<gene>
    <name evidence="9" type="ORF">SAY86_000334</name>
</gene>
<feature type="repeat" description="Pumilio" evidence="6">
    <location>
        <begin position="385"/>
        <end position="420"/>
    </location>
</feature>
<reference evidence="9 10" key="1">
    <citation type="journal article" date="2023" name="Hortic Res">
        <title>Pangenome of water caltrop reveals structural variations and asymmetric subgenome divergence after allopolyploidization.</title>
        <authorList>
            <person name="Zhang X."/>
            <person name="Chen Y."/>
            <person name="Wang L."/>
            <person name="Yuan Y."/>
            <person name="Fang M."/>
            <person name="Shi L."/>
            <person name="Lu R."/>
            <person name="Comes H.P."/>
            <person name="Ma Y."/>
            <person name="Chen Y."/>
            <person name="Huang G."/>
            <person name="Zhou Y."/>
            <person name="Zheng Z."/>
            <person name="Qiu Y."/>
        </authorList>
    </citation>
    <scope>NUCLEOTIDE SEQUENCE [LARGE SCALE GENOMIC DNA]</scope>
    <source>
        <strain evidence="9">F231</strain>
    </source>
</reference>
<dbReference type="AlphaFoldDB" id="A0AAN7MXW4"/>
<dbReference type="InterPro" id="IPR011989">
    <property type="entry name" value="ARM-like"/>
</dbReference>
<feature type="repeat" description="Pumilio" evidence="6">
    <location>
        <begin position="493"/>
        <end position="530"/>
    </location>
</feature>